<gene>
    <name evidence="1" type="primary">pelA</name>
    <name evidence="1" type="ORF">E0486_05605</name>
</gene>
<dbReference type="EC" id="4.2.2.2" evidence="1"/>
<keyword evidence="1" id="KW-0456">Lyase</keyword>
<keyword evidence="2" id="KW-1185">Reference proteome</keyword>
<dbReference type="EMBL" id="SKFH01000006">
    <property type="protein sequence ID" value="TCZ73536.1"/>
    <property type="molecule type" value="Genomic_DNA"/>
</dbReference>
<dbReference type="Proteomes" id="UP000295164">
    <property type="component" value="Unassembled WGS sequence"/>
</dbReference>
<dbReference type="AlphaFoldDB" id="A0A4R4E258"/>
<dbReference type="GO" id="GO:0030570">
    <property type="term" value="F:pectate lyase activity"/>
    <property type="evidence" value="ECO:0007669"/>
    <property type="project" value="UniProtKB-EC"/>
</dbReference>
<dbReference type="Gene3D" id="1.50.10.20">
    <property type="match status" value="1"/>
</dbReference>
<dbReference type="SUPFAM" id="SSF81853">
    <property type="entry name" value="Family 10 polysaccharide lyase"/>
    <property type="match status" value="1"/>
</dbReference>
<dbReference type="InterPro" id="IPR012669">
    <property type="entry name" value="Pectate_lyase"/>
</dbReference>
<proteinExistence type="predicted"/>
<comment type="caution">
    <text evidence="1">The sequence shown here is derived from an EMBL/GenBank/DDBJ whole genome shotgun (WGS) entry which is preliminary data.</text>
</comment>
<evidence type="ECO:0000313" key="2">
    <source>
        <dbReference type="Proteomes" id="UP000295164"/>
    </source>
</evidence>
<name>A0A4R4E258_9BACT</name>
<reference evidence="1 2" key="1">
    <citation type="submission" date="2019-03" db="EMBL/GenBank/DDBJ databases">
        <authorList>
            <person name="Kim M.K.M."/>
        </authorList>
    </citation>
    <scope>NUCLEOTIDE SEQUENCE [LARGE SCALE GENOMIC DNA]</scope>
    <source>
        <strain evidence="1 2">17J68-15</strain>
    </source>
</reference>
<sequence>MLAGLLFSASLLNAQDSLADNMLLYQRSVGGWPKHIGEVKIDYSKSISDNERAGLLDDKGRNDATIDNGATTKEIRYLLKAFIRHGNKAYIDAAESGLRYLLAMQYANGGFPQFWPDTSGYRKQITYNDNAMVNALNVLWDVAHRQNGFELMDPRLVAPAQKAVDRGIACILKTQVRVNGQLTVWCAQHDKYTLSPVKARAFELVSLSGSESVGIVEFLMKQEKPSAGVRTAIESAVAWFQRSRIDGYSYGDVPAPGSPKGFDRLPQPDTGAVIWARFYDIDSNRPFFSGRDGVKKWELTQIEYERRTGYGWYGTWPKELLGKKYHEWKKRNDLP</sequence>
<dbReference type="OrthoDB" id="9804686at2"/>
<dbReference type="Pfam" id="PF09492">
    <property type="entry name" value="Pec_lyase"/>
    <property type="match status" value="1"/>
</dbReference>
<dbReference type="NCBIfam" id="TIGR02474">
    <property type="entry name" value="pec_lyase"/>
    <property type="match status" value="1"/>
</dbReference>
<organism evidence="1 2">
    <name type="scientific">Flaviaesturariibacter aridisoli</name>
    <dbReference type="NCBI Taxonomy" id="2545761"/>
    <lineage>
        <taxon>Bacteria</taxon>
        <taxon>Pseudomonadati</taxon>
        <taxon>Bacteroidota</taxon>
        <taxon>Chitinophagia</taxon>
        <taxon>Chitinophagales</taxon>
        <taxon>Chitinophagaceae</taxon>
        <taxon>Flaviaestuariibacter</taxon>
    </lineage>
</organism>
<protein>
    <submittedName>
        <fullName evidence="1">Pectate lyase</fullName>
        <ecNumber evidence="1">4.2.2.2</ecNumber>
    </submittedName>
</protein>
<evidence type="ECO:0000313" key="1">
    <source>
        <dbReference type="EMBL" id="TCZ73536.1"/>
    </source>
</evidence>
<accession>A0A4R4E258</accession>